<evidence type="ECO:0000313" key="3">
    <source>
        <dbReference type="Proteomes" id="UP000283880"/>
    </source>
</evidence>
<dbReference type="OrthoDB" id="1856222at2"/>
<organism evidence="2 3">
    <name type="scientific">Enterocloster asparagiformis</name>
    <dbReference type="NCBI Taxonomy" id="333367"/>
    <lineage>
        <taxon>Bacteria</taxon>
        <taxon>Bacillati</taxon>
        <taxon>Bacillota</taxon>
        <taxon>Clostridia</taxon>
        <taxon>Lachnospirales</taxon>
        <taxon>Lachnospiraceae</taxon>
        <taxon>Enterocloster</taxon>
    </lineage>
</organism>
<dbReference type="InterPro" id="IPR013325">
    <property type="entry name" value="RNA_pol_sigma_r2"/>
</dbReference>
<proteinExistence type="predicted"/>
<dbReference type="InterPro" id="IPR024760">
    <property type="entry name" value="HTH_dom_conjug_TS-like"/>
</dbReference>
<evidence type="ECO:0000313" key="2">
    <source>
        <dbReference type="EMBL" id="RGX27328.1"/>
    </source>
</evidence>
<feature type="domain" description="Helix-turn-helix conjugative transposon-like" evidence="1">
    <location>
        <begin position="7"/>
        <end position="59"/>
    </location>
</feature>
<dbReference type="RefSeq" id="WP_007712901.1">
    <property type="nucleotide sequence ID" value="NZ_BAABXR010000001.1"/>
</dbReference>
<comment type="caution">
    <text evidence="2">The sequence shown here is derived from an EMBL/GenBank/DDBJ whole genome shotgun (WGS) entry which is preliminary data.</text>
</comment>
<dbReference type="Gene3D" id="1.10.1740.10">
    <property type="match status" value="1"/>
</dbReference>
<sequence>MTFEQMLRRAKGGDQEAVTSILLMYRPLLLKYAVTNGRLDEDLYQELCITLVRAIELFRI</sequence>
<dbReference type="Pfam" id="PF12645">
    <property type="entry name" value="HTH_16"/>
    <property type="match status" value="1"/>
</dbReference>
<gene>
    <name evidence="2" type="ORF">DWV29_16850</name>
</gene>
<name>A0A413FCQ7_9FIRM</name>
<dbReference type="GO" id="GO:0006352">
    <property type="term" value="P:DNA-templated transcription initiation"/>
    <property type="evidence" value="ECO:0007669"/>
    <property type="project" value="InterPro"/>
</dbReference>
<dbReference type="AlphaFoldDB" id="A0A413FCQ7"/>
<evidence type="ECO:0000259" key="1">
    <source>
        <dbReference type="Pfam" id="PF12645"/>
    </source>
</evidence>
<accession>A0A413FCQ7</accession>
<dbReference type="Proteomes" id="UP000283880">
    <property type="component" value="Unassembled WGS sequence"/>
</dbReference>
<reference evidence="2 3" key="1">
    <citation type="submission" date="2018-08" db="EMBL/GenBank/DDBJ databases">
        <title>A genome reference for cultivated species of the human gut microbiota.</title>
        <authorList>
            <person name="Zou Y."/>
            <person name="Xue W."/>
            <person name="Luo G."/>
        </authorList>
    </citation>
    <scope>NUCLEOTIDE SEQUENCE [LARGE SCALE GENOMIC DNA]</scope>
    <source>
        <strain evidence="2 3">AF04-15</strain>
    </source>
</reference>
<dbReference type="EMBL" id="QSBM01000013">
    <property type="protein sequence ID" value="RGX27328.1"/>
    <property type="molecule type" value="Genomic_DNA"/>
</dbReference>
<protein>
    <submittedName>
        <fullName evidence="2">Helix-turn-helix domain-containing protein</fullName>
    </submittedName>
</protein>
<dbReference type="SUPFAM" id="SSF88946">
    <property type="entry name" value="Sigma2 domain of RNA polymerase sigma factors"/>
    <property type="match status" value="1"/>
</dbReference>
<dbReference type="GO" id="GO:0003700">
    <property type="term" value="F:DNA-binding transcription factor activity"/>
    <property type="evidence" value="ECO:0007669"/>
    <property type="project" value="InterPro"/>
</dbReference>